<dbReference type="Gene3D" id="2.130.10.10">
    <property type="entry name" value="YVTN repeat-like/Quinoprotein amine dehydrogenase"/>
    <property type="match status" value="1"/>
</dbReference>
<dbReference type="eggNOG" id="COG3386">
    <property type="taxonomic scope" value="Bacteria"/>
</dbReference>
<dbReference type="HOGENOM" id="CLU_056731_1_0_11"/>
<protein>
    <submittedName>
        <fullName evidence="1">Superoxide dismutase</fullName>
    </submittedName>
</protein>
<evidence type="ECO:0000313" key="2">
    <source>
        <dbReference type="Proteomes" id="UP000002785"/>
    </source>
</evidence>
<organism evidence="1 2">
    <name type="scientific">Streptomyces sviceus (strain ATCC 29083 / DSM 924 / JCM 4929 / NBRC 13980 / NCIMB 11184 / NRRL 5439 / UC 5370)</name>
    <dbReference type="NCBI Taxonomy" id="463191"/>
    <lineage>
        <taxon>Bacteria</taxon>
        <taxon>Bacillati</taxon>
        <taxon>Actinomycetota</taxon>
        <taxon>Actinomycetes</taxon>
        <taxon>Kitasatosporales</taxon>
        <taxon>Streptomycetaceae</taxon>
        <taxon>Streptomyces</taxon>
    </lineage>
</organism>
<sequence>MYRPLPRGSGAVRAARFPSAHRLGLLDYFLFQLTHHIRRSVMSHTRLPRSRAAAIAVASLLVLGGAAPALAAPGADLHHTTGTHYREPLPTSYTLPGDKTYPEGIARQQGTPYFYVGSTSDGTIYRGDVHQSATQVFLPGGQDGRVSVAGMKTDRAGRLIVAGGASGKVFVYDTRTRALLHVFDTGRTDTFLNDVALAPNGDAYISDSIHPALWHITAAELKSKQVQQPLDVGVDLTKSPMVYDDGFNGNGLVVTDNGRYVLLADYNDYAFYRVDLRTHQVVPIDLGGAKGVSGDGLLLQGDTLTAVTELDHPEGQISVLKLSHDYTKATLVRTVHGHGMHSPSTAAVDGCDLLIVNFQFQIADPVLPFNVVRVHV</sequence>
<dbReference type="EMBL" id="CM000951">
    <property type="protein sequence ID" value="EDY56565.1"/>
    <property type="molecule type" value="Genomic_DNA"/>
</dbReference>
<dbReference type="Proteomes" id="UP000002785">
    <property type="component" value="Chromosome"/>
</dbReference>
<evidence type="ECO:0000313" key="1">
    <source>
        <dbReference type="EMBL" id="EDY56565.1"/>
    </source>
</evidence>
<reference evidence="1" key="1">
    <citation type="submission" date="2009-10" db="EMBL/GenBank/DDBJ databases">
        <title>The genome sequence of Streptomyces sviceus strain ATCC 29083.</title>
        <authorList>
            <consortium name="The Broad Institute Genome Sequencing Platform"/>
            <consortium name="Broad Institute Microbial Sequencing Center"/>
            <person name="Fischbach M."/>
            <person name="Godfrey P."/>
            <person name="Ward D."/>
            <person name="Young S."/>
            <person name="Zeng Q."/>
            <person name="Koehrsen M."/>
            <person name="Alvarado L."/>
            <person name="Berlin A.M."/>
            <person name="Bochicchio J."/>
            <person name="Borenstein D."/>
            <person name="Chapman S.B."/>
            <person name="Chen Z."/>
            <person name="Engels R."/>
            <person name="Freedman E."/>
            <person name="Gellesch M."/>
            <person name="Goldberg J."/>
            <person name="Griggs A."/>
            <person name="Gujja S."/>
            <person name="Heilman E.R."/>
            <person name="Heiman D.I."/>
            <person name="Hepburn T.A."/>
            <person name="Howarth C."/>
            <person name="Jen D."/>
            <person name="Larson L."/>
            <person name="Lewis B."/>
            <person name="Mehta T."/>
            <person name="Park D."/>
            <person name="Pearson M."/>
            <person name="Richards J."/>
            <person name="Roberts A."/>
            <person name="Saif S."/>
            <person name="Shea T.D."/>
            <person name="Shenoy N."/>
            <person name="Sisk P."/>
            <person name="Stolte C."/>
            <person name="Sykes S.N."/>
            <person name="Thomson T."/>
            <person name="Walk T."/>
            <person name="White J."/>
            <person name="Yandava C."/>
            <person name="Straight P."/>
            <person name="Clardy J."/>
            <person name="Hung D."/>
            <person name="Kolter R."/>
            <person name="Mekalanos J."/>
            <person name="Walker S."/>
            <person name="Walsh C.T."/>
            <person name="Wieland-Brown L.C."/>
            <person name="Haas B."/>
            <person name="Nusbaum C."/>
            <person name="Birren B."/>
        </authorList>
    </citation>
    <scope>NUCLEOTIDE SEQUENCE [LARGE SCALE GENOMIC DNA]</scope>
    <source>
        <strain evidence="1">ATCC 29083</strain>
    </source>
</reference>
<dbReference type="SUPFAM" id="SSF63829">
    <property type="entry name" value="Calcium-dependent phosphotriesterase"/>
    <property type="match status" value="1"/>
</dbReference>
<keyword evidence="2" id="KW-1185">Reference proteome</keyword>
<dbReference type="AlphaFoldDB" id="B5HUR0"/>
<proteinExistence type="predicted"/>
<name>B5HUR0_STRX2</name>
<gene>
    <name evidence="1" type="ORF">SSEG_03145</name>
</gene>
<dbReference type="InterPro" id="IPR015943">
    <property type="entry name" value="WD40/YVTN_repeat-like_dom_sf"/>
</dbReference>
<accession>B5HUR0</accession>